<accession>A0A167MHS4</accession>
<proteinExistence type="predicted"/>
<feature type="domain" description="Phosphogluconate dehydrogenase NAD-binding putative C-terminal" evidence="2">
    <location>
        <begin position="204"/>
        <end position="273"/>
    </location>
</feature>
<evidence type="ECO:0000259" key="1">
    <source>
        <dbReference type="Pfam" id="PF03446"/>
    </source>
</evidence>
<evidence type="ECO:0000313" key="3">
    <source>
        <dbReference type="EMBL" id="OAA54373.1"/>
    </source>
</evidence>
<dbReference type="InterPro" id="IPR008927">
    <property type="entry name" value="6-PGluconate_DH-like_C_sf"/>
</dbReference>
<dbReference type="Pfam" id="PF03446">
    <property type="entry name" value="NAD_binding_2"/>
    <property type="match status" value="1"/>
</dbReference>
<dbReference type="Proteomes" id="UP000076874">
    <property type="component" value="Unassembled WGS sequence"/>
</dbReference>
<dbReference type="STRING" id="1081102.A0A167MHS4"/>
<reference evidence="3 4" key="1">
    <citation type="journal article" date="2016" name="Genome Biol. Evol.">
        <title>Divergent and convergent evolution of fungal pathogenicity.</title>
        <authorList>
            <person name="Shang Y."/>
            <person name="Xiao G."/>
            <person name="Zheng P."/>
            <person name="Cen K."/>
            <person name="Zhan S."/>
            <person name="Wang C."/>
        </authorList>
    </citation>
    <scope>NUCLEOTIDE SEQUENCE [LARGE SCALE GENOMIC DNA]</scope>
    <source>
        <strain evidence="3 4">RCEF 264</strain>
    </source>
</reference>
<organism evidence="3 4">
    <name type="scientific">Niveomyces insectorum RCEF 264</name>
    <dbReference type="NCBI Taxonomy" id="1081102"/>
    <lineage>
        <taxon>Eukaryota</taxon>
        <taxon>Fungi</taxon>
        <taxon>Dikarya</taxon>
        <taxon>Ascomycota</taxon>
        <taxon>Pezizomycotina</taxon>
        <taxon>Sordariomycetes</taxon>
        <taxon>Hypocreomycetidae</taxon>
        <taxon>Hypocreales</taxon>
        <taxon>Cordycipitaceae</taxon>
        <taxon>Niveomyces</taxon>
    </lineage>
</organism>
<dbReference type="SUPFAM" id="SSF48179">
    <property type="entry name" value="6-phosphogluconate dehydrogenase C-terminal domain-like"/>
    <property type="match status" value="1"/>
</dbReference>
<sequence>MVSTIGVLSIGEMGLGIAQLLQFHGYRVITNVSDRSKATRVRAEAHNIATVETDLRLVQESDYIFSIVPPRDALATLQRMKAAVAHLQSDKTVHFLDLNAISPSSSHQAFATLENCGNMVFHDGVISGGVPRPTKYDVDGTPTNWHCPTLLMSGPNKIMDTSLIHAVNIEHMSDTIGAAVAVKMCFGMVTKGYIALAIQAFTTAHRLGVLSELESFLNKYKPTHLLIAQEGLVRMPHTAYRWVYEMLEMADTASDAGGFRKDLFRAIADTYRVVAEDTVLGGELPDSRVRGKTVLDVVTCIGDGLEDKNSAPERSQTTE</sequence>
<dbReference type="SUPFAM" id="SSF51735">
    <property type="entry name" value="NAD(P)-binding Rossmann-fold domains"/>
    <property type="match status" value="1"/>
</dbReference>
<keyword evidence="4" id="KW-1185">Reference proteome</keyword>
<dbReference type="Gene3D" id="3.40.50.720">
    <property type="entry name" value="NAD(P)-binding Rossmann-like Domain"/>
    <property type="match status" value="1"/>
</dbReference>
<evidence type="ECO:0000259" key="2">
    <source>
        <dbReference type="Pfam" id="PF09130"/>
    </source>
</evidence>
<evidence type="ECO:0000313" key="4">
    <source>
        <dbReference type="Proteomes" id="UP000076874"/>
    </source>
</evidence>
<name>A0A167MHS4_9HYPO</name>
<protein>
    <submittedName>
        <fullName evidence="3">6-phosphogluconate dehydrogenase protein</fullName>
    </submittedName>
</protein>
<comment type="caution">
    <text evidence="3">The sequence shown here is derived from an EMBL/GenBank/DDBJ whole genome shotgun (WGS) entry which is preliminary data.</text>
</comment>
<dbReference type="OrthoDB" id="9988102at2759"/>
<dbReference type="GO" id="GO:0050661">
    <property type="term" value="F:NADP binding"/>
    <property type="evidence" value="ECO:0007669"/>
    <property type="project" value="InterPro"/>
</dbReference>
<feature type="domain" description="6-phosphogluconate dehydrogenase NADP-binding" evidence="1">
    <location>
        <begin position="4"/>
        <end position="130"/>
    </location>
</feature>
<gene>
    <name evidence="3" type="ORF">SPI_08992</name>
</gene>
<dbReference type="Gene3D" id="1.10.1040.10">
    <property type="entry name" value="N-(1-d-carboxylethyl)-l-norvaline Dehydrogenase, domain 2"/>
    <property type="match status" value="1"/>
</dbReference>
<dbReference type="InterPro" id="IPR006115">
    <property type="entry name" value="6PGDH_NADP-bd"/>
</dbReference>
<dbReference type="Pfam" id="PF09130">
    <property type="entry name" value="DUF1932"/>
    <property type="match status" value="1"/>
</dbReference>
<dbReference type="InterPro" id="IPR036291">
    <property type="entry name" value="NAD(P)-bd_dom_sf"/>
</dbReference>
<dbReference type="InterPro" id="IPR013328">
    <property type="entry name" value="6PGD_dom2"/>
</dbReference>
<dbReference type="EMBL" id="AZHD01000024">
    <property type="protein sequence ID" value="OAA54373.1"/>
    <property type="molecule type" value="Genomic_DNA"/>
</dbReference>
<dbReference type="AlphaFoldDB" id="A0A167MHS4"/>
<dbReference type="InterPro" id="IPR015814">
    <property type="entry name" value="Pgluconate_DH_NAD-bd_C"/>
</dbReference>